<dbReference type="HOGENOM" id="CLU_1439856_0_0_0"/>
<accession>D2QYU2</accession>
<sequence>MHPYLKLERSTRQELEKAIDRYVEIVSQGCAFDDETIESRMREQGFRSGLVRQVIRFVPIAFGRRMSLDLPVRFSKKYRQYDEFRREETIHELSECECFCVAFEISERYFENEKSWLVARSIGRNSSEYQFVRLKMVEQLAVEKLERIDVPPAVVHVGKPSLLPPYPALLRFEQQCHDWLSKWSDDAP</sequence>
<dbReference type="EMBL" id="CP001848">
    <property type="protein sequence ID" value="ADB16397.1"/>
    <property type="molecule type" value="Genomic_DNA"/>
</dbReference>
<dbReference type="STRING" id="530564.Psta_1722"/>
<keyword evidence="2" id="KW-1185">Reference proteome</keyword>
<organism evidence="1 2">
    <name type="scientific">Pirellula staleyi (strain ATCC 27377 / DSM 6068 / ICPB 4128)</name>
    <name type="common">Pirella staleyi</name>
    <dbReference type="NCBI Taxonomy" id="530564"/>
    <lineage>
        <taxon>Bacteria</taxon>
        <taxon>Pseudomonadati</taxon>
        <taxon>Planctomycetota</taxon>
        <taxon>Planctomycetia</taxon>
        <taxon>Pirellulales</taxon>
        <taxon>Pirellulaceae</taxon>
        <taxon>Pirellula</taxon>
    </lineage>
</organism>
<gene>
    <name evidence="1" type="ordered locus">Psta_1722</name>
</gene>
<dbReference type="Proteomes" id="UP000001887">
    <property type="component" value="Chromosome"/>
</dbReference>
<reference evidence="1 2" key="1">
    <citation type="journal article" date="2009" name="Stand. Genomic Sci.">
        <title>Complete genome sequence of Pirellula staleyi type strain (ATCC 27377).</title>
        <authorList>
            <person name="Clum A."/>
            <person name="Tindall B.J."/>
            <person name="Sikorski J."/>
            <person name="Ivanova N."/>
            <person name="Mavrommatis K."/>
            <person name="Lucas S."/>
            <person name="Glavina del Rio T."/>
            <person name="Nolan M."/>
            <person name="Chen F."/>
            <person name="Tice H."/>
            <person name="Pitluck S."/>
            <person name="Cheng J.F."/>
            <person name="Chertkov O."/>
            <person name="Brettin T."/>
            <person name="Han C."/>
            <person name="Detter J.C."/>
            <person name="Kuske C."/>
            <person name="Bruce D."/>
            <person name="Goodwin L."/>
            <person name="Ovchinikova G."/>
            <person name="Pati A."/>
            <person name="Mikhailova N."/>
            <person name="Chen A."/>
            <person name="Palaniappan K."/>
            <person name="Land M."/>
            <person name="Hauser L."/>
            <person name="Chang Y.J."/>
            <person name="Jeffries C.D."/>
            <person name="Chain P."/>
            <person name="Rohde M."/>
            <person name="Goker M."/>
            <person name="Bristow J."/>
            <person name="Eisen J.A."/>
            <person name="Markowitz V."/>
            <person name="Hugenholtz P."/>
            <person name="Kyrpides N.C."/>
            <person name="Klenk H.P."/>
            <person name="Lapidus A."/>
        </authorList>
    </citation>
    <scope>NUCLEOTIDE SEQUENCE [LARGE SCALE GENOMIC DNA]</scope>
    <source>
        <strain evidence="2">ATCC 27377 / DSM 6068 / ICPB 4128</strain>
    </source>
</reference>
<proteinExistence type="predicted"/>
<evidence type="ECO:0000313" key="1">
    <source>
        <dbReference type="EMBL" id="ADB16397.1"/>
    </source>
</evidence>
<name>D2QYU2_PIRSD</name>
<protein>
    <submittedName>
        <fullName evidence="1">Uncharacterized protein</fullName>
    </submittedName>
</protein>
<dbReference type="AlphaFoldDB" id="D2QYU2"/>
<dbReference type="KEGG" id="psl:Psta_1722"/>
<evidence type="ECO:0000313" key="2">
    <source>
        <dbReference type="Proteomes" id="UP000001887"/>
    </source>
</evidence>